<sequence>MHKTEHVHFGFGVVFGRPTPRRYFGPYGNVFFFSSSLGTWHSRCAFLTSVQVPPCMPFPQRRRRSPATSSALVAMARSKSSRSTCNFFLAFLVLWSTISLIVIVVWVTWPQLKSVGQCKAAQQAVVEKTEGAKVVRAQERELLQNQIRLGQENRTRLQNELAVIMATLRESHASLLESQQTNVALKENMTALEKEIDSCQRIQETLSAKGTEQEAHIDMGRANLTWTLLQLDSCFASNKAAVAHEEATKVQTRACQSGNALLLKQLNACKTEGGSRSH</sequence>
<reference evidence="3" key="3">
    <citation type="submission" date="2025-09" db="UniProtKB">
        <authorList>
            <consortium name="Ensembl"/>
        </authorList>
    </citation>
    <scope>IDENTIFICATION</scope>
</reference>
<keyword evidence="1" id="KW-0175">Coiled coil</keyword>
<keyword evidence="2" id="KW-0812">Transmembrane</keyword>
<dbReference type="Ensembl" id="ENSDCDT00010000734.1">
    <property type="protein sequence ID" value="ENSDCDP00010000705.1"/>
    <property type="gene ID" value="ENSDCDG00010000381.1"/>
</dbReference>
<keyword evidence="2" id="KW-1133">Transmembrane helix</keyword>
<evidence type="ECO:0000313" key="4">
    <source>
        <dbReference type="Proteomes" id="UP000694580"/>
    </source>
</evidence>
<keyword evidence="4" id="KW-1185">Reference proteome</keyword>
<evidence type="ECO:0000313" key="3">
    <source>
        <dbReference type="Ensembl" id="ENSDCDP00010000705.1"/>
    </source>
</evidence>
<dbReference type="Proteomes" id="UP000694580">
    <property type="component" value="Chromosome 4"/>
</dbReference>
<dbReference type="GeneTree" id="ENSGT00400000024256"/>
<keyword evidence="2" id="KW-0472">Membrane</keyword>
<accession>A0AAY3ZYM9</accession>
<reference evidence="3" key="2">
    <citation type="submission" date="2025-08" db="UniProtKB">
        <authorList>
            <consortium name="Ensembl"/>
        </authorList>
    </citation>
    <scope>IDENTIFICATION</scope>
</reference>
<gene>
    <name evidence="3" type="primary">LOC114789172</name>
</gene>
<protein>
    <submittedName>
        <fullName evidence="3">Uncharacterized protein</fullName>
    </submittedName>
</protein>
<organism evidence="3 4">
    <name type="scientific">Denticeps clupeoides</name>
    <name type="common">denticle herring</name>
    <dbReference type="NCBI Taxonomy" id="299321"/>
    <lineage>
        <taxon>Eukaryota</taxon>
        <taxon>Metazoa</taxon>
        <taxon>Chordata</taxon>
        <taxon>Craniata</taxon>
        <taxon>Vertebrata</taxon>
        <taxon>Euteleostomi</taxon>
        <taxon>Actinopterygii</taxon>
        <taxon>Neopterygii</taxon>
        <taxon>Teleostei</taxon>
        <taxon>Clupei</taxon>
        <taxon>Clupeiformes</taxon>
        <taxon>Denticipitoidei</taxon>
        <taxon>Denticipitidae</taxon>
        <taxon>Denticeps</taxon>
    </lineage>
</organism>
<name>A0AAY3ZYM9_9TELE</name>
<evidence type="ECO:0000256" key="1">
    <source>
        <dbReference type="SAM" id="Coils"/>
    </source>
</evidence>
<evidence type="ECO:0000256" key="2">
    <source>
        <dbReference type="SAM" id="Phobius"/>
    </source>
</evidence>
<dbReference type="AlphaFoldDB" id="A0AAY3ZYM9"/>
<proteinExistence type="predicted"/>
<feature type="transmembrane region" description="Helical" evidence="2">
    <location>
        <begin position="87"/>
        <end position="109"/>
    </location>
</feature>
<reference evidence="3 4" key="1">
    <citation type="submission" date="2020-06" db="EMBL/GenBank/DDBJ databases">
        <authorList>
            <consortium name="Wellcome Sanger Institute Data Sharing"/>
        </authorList>
    </citation>
    <scope>NUCLEOTIDE SEQUENCE [LARGE SCALE GENOMIC DNA]</scope>
</reference>
<feature type="coiled-coil region" evidence="1">
    <location>
        <begin position="140"/>
        <end position="202"/>
    </location>
</feature>